<dbReference type="RefSeq" id="XP_073389784.1">
    <property type="nucleotide sequence ID" value="XM_073533683.1"/>
</dbReference>
<feature type="region of interest" description="Disordered" evidence="1">
    <location>
        <begin position="247"/>
        <end position="269"/>
    </location>
</feature>
<dbReference type="Pfam" id="PF05056">
    <property type="entry name" value="DUF674"/>
    <property type="match status" value="2"/>
</dbReference>
<feature type="compositionally biased region" description="Polar residues" evidence="1">
    <location>
        <begin position="257"/>
        <end position="269"/>
    </location>
</feature>
<evidence type="ECO:0000256" key="1">
    <source>
        <dbReference type="SAM" id="MobiDB-lite"/>
    </source>
</evidence>
<name>A0A7I4DP95_PHYPA</name>
<protein>
    <submittedName>
        <fullName evidence="2">Uncharacterized protein</fullName>
    </submittedName>
</protein>
<evidence type="ECO:0000313" key="3">
    <source>
        <dbReference type="Proteomes" id="UP000006727"/>
    </source>
</evidence>
<reference evidence="2 3" key="1">
    <citation type="journal article" date="2008" name="Science">
        <title>The Physcomitrella genome reveals evolutionary insights into the conquest of land by plants.</title>
        <authorList>
            <person name="Rensing S."/>
            <person name="Lang D."/>
            <person name="Zimmer A."/>
            <person name="Terry A."/>
            <person name="Salamov A."/>
            <person name="Shapiro H."/>
            <person name="Nishiyama T."/>
            <person name="Perroud P.-F."/>
            <person name="Lindquist E."/>
            <person name="Kamisugi Y."/>
            <person name="Tanahashi T."/>
            <person name="Sakakibara K."/>
            <person name="Fujita T."/>
            <person name="Oishi K."/>
            <person name="Shin-I T."/>
            <person name="Kuroki Y."/>
            <person name="Toyoda A."/>
            <person name="Suzuki Y."/>
            <person name="Hashimoto A."/>
            <person name="Yamaguchi K."/>
            <person name="Sugano A."/>
            <person name="Kohara Y."/>
            <person name="Fujiyama A."/>
            <person name="Anterola A."/>
            <person name="Aoki S."/>
            <person name="Ashton N."/>
            <person name="Barbazuk W.B."/>
            <person name="Barker E."/>
            <person name="Bennetzen J."/>
            <person name="Bezanilla M."/>
            <person name="Blankenship R."/>
            <person name="Cho S.H."/>
            <person name="Dutcher S."/>
            <person name="Estelle M."/>
            <person name="Fawcett J.A."/>
            <person name="Gundlach H."/>
            <person name="Hanada K."/>
            <person name="Heyl A."/>
            <person name="Hicks K.A."/>
            <person name="Hugh J."/>
            <person name="Lohr M."/>
            <person name="Mayer K."/>
            <person name="Melkozernov A."/>
            <person name="Murata T."/>
            <person name="Nelson D."/>
            <person name="Pils B."/>
            <person name="Prigge M."/>
            <person name="Reiss B."/>
            <person name="Renner T."/>
            <person name="Rombauts S."/>
            <person name="Rushton P."/>
            <person name="Sanderfoot A."/>
            <person name="Schween G."/>
            <person name="Shiu S.-H."/>
            <person name="Stueber K."/>
            <person name="Theodoulou F.L."/>
            <person name="Tu H."/>
            <person name="Van de Peer Y."/>
            <person name="Verrier P.J."/>
            <person name="Waters E."/>
            <person name="Wood A."/>
            <person name="Yang L."/>
            <person name="Cove D."/>
            <person name="Cuming A."/>
            <person name="Hasebe M."/>
            <person name="Lucas S."/>
            <person name="Mishler D.B."/>
            <person name="Reski R."/>
            <person name="Grigoriev I."/>
            <person name="Quatrano R.S."/>
            <person name="Boore J.L."/>
        </authorList>
    </citation>
    <scope>NUCLEOTIDE SEQUENCE [LARGE SCALE GENOMIC DNA]</scope>
    <source>
        <strain evidence="2 3">cv. Gransden 2004</strain>
    </source>
</reference>
<organism evidence="2 3">
    <name type="scientific">Physcomitrium patens</name>
    <name type="common">Spreading-leaved earth moss</name>
    <name type="synonym">Physcomitrella patens</name>
    <dbReference type="NCBI Taxonomy" id="3218"/>
    <lineage>
        <taxon>Eukaryota</taxon>
        <taxon>Viridiplantae</taxon>
        <taxon>Streptophyta</taxon>
        <taxon>Embryophyta</taxon>
        <taxon>Bryophyta</taxon>
        <taxon>Bryophytina</taxon>
        <taxon>Bryopsida</taxon>
        <taxon>Funariidae</taxon>
        <taxon>Funariales</taxon>
        <taxon>Funariaceae</taxon>
        <taxon>Physcomitrium</taxon>
    </lineage>
</organism>
<accession>A0A7I4DP95</accession>
<dbReference type="OMA" id="CQFIVEL"/>
<keyword evidence="3" id="KW-1185">Reference proteome</keyword>
<sequence length="425" mass="46634">MAGDSETQELCVNCGMPPCKRDDSIPITLLFSKATRQVLCVEAGKDFVDTLIGFLTLPVGRIIKFLEGASMIHRPECKVAPRPSTTVTFPPGCPYSPAPRKGKTDSGEHFAMSSISNILQSVAKLDDKEMMVEKNCLVDPKPATPFGAGKLLDSQSFISSDESTQGSEVANYYGCGNVCCFLTSNSATKCPKHKKKMNIPFKIVERNVASQSDAIEGSDEIPQEQPDTESVHVGTRLQRARQCASQSCGSPRLAPSTKLQRSPSRAQNRLSLTEKPVVSAFDSVRVTRGSRDMQLAFSTAPRARSINFRGGYVREGTKYMVTNTLEIYASSEAIKALITLQIIRSERVGDLDTMPVKVVIAEILELLKFSFTSTNVLNDVFGKYCTDPKIVVHEEKKDAFFPQCIDKPCCQCSRMGTPMLANRPF</sequence>
<dbReference type="InterPro" id="IPR007750">
    <property type="entry name" value="DUF674"/>
</dbReference>
<dbReference type="PANTHER" id="PTHR33103:SF19">
    <property type="entry name" value="OS09G0544700 PROTEIN"/>
    <property type="match status" value="1"/>
</dbReference>
<dbReference type="OrthoDB" id="2014278at2759"/>
<dbReference type="EMBL" id="ABEU02000004">
    <property type="status" value="NOT_ANNOTATED_CDS"/>
    <property type="molecule type" value="Genomic_DNA"/>
</dbReference>
<dbReference type="EnsemblPlants" id="Pp3c4_19430V3.1">
    <property type="protein sequence ID" value="Pp3c4_19430V3.1"/>
    <property type="gene ID" value="Pp3c4_19430"/>
</dbReference>
<dbReference type="GeneID" id="112281226"/>
<dbReference type="Proteomes" id="UP000006727">
    <property type="component" value="Chromosome 4"/>
</dbReference>
<proteinExistence type="predicted"/>
<dbReference type="AlphaFoldDB" id="A0A7I4DP95"/>
<dbReference type="Gramene" id="Pp3c4_19430V3.1">
    <property type="protein sequence ID" value="Pp3c4_19430V3.1"/>
    <property type="gene ID" value="Pp3c4_19430"/>
</dbReference>
<gene>
    <name evidence="2" type="primary">LOC112281226</name>
</gene>
<dbReference type="Gramene" id="Pp3c4_19430V3.2">
    <property type="protein sequence ID" value="Pp3c4_19430V3.2"/>
    <property type="gene ID" value="Pp3c4_19430"/>
</dbReference>
<reference evidence="2" key="3">
    <citation type="submission" date="2020-12" db="UniProtKB">
        <authorList>
            <consortium name="EnsemblPlants"/>
        </authorList>
    </citation>
    <scope>IDENTIFICATION</scope>
</reference>
<evidence type="ECO:0000313" key="2">
    <source>
        <dbReference type="EnsemblPlants" id="Pp3c4_19430V3.2"/>
    </source>
</evidence>
<dbReference type="PANTHER" id="PTHR33103">
    <property type="entry name" value="OS01G0153900 PROTEIN"/>
    <property type="match status" value="1"/>
</dbReference>
<dbReference type="EnsemblPlants" id="Pp3c4_19430V3.2">
    <property type="protein sequence ID" value="Pp3c4_19430V3.2"/>
    <property type="gene ID" value="Pp3c4_19430"/>
</dbReference>
<reference evidence="2 3" key="2">
    <citation type="journal article" date="2018" name="Plant J.">
        <title>The Physcomitrella patens chromosome-scale assembly reveals moss genome structure and evolution.</title>
        <authorList>
            <person name="Lang D."/>
            <person name="Ullrich K.K."/>
            <person name="Murat F."/>
            <person name="Fuchs J."/>
            <person name="Jenkins J."/>
            <person name="Haas F.B."/>
            <person name="Piednoel M."/>
            <person name="Gundlach H."/>
            <person name="Van Bel M."/>
            <person name="Meyberg R."/>
            <person name="Vives C."/>
            <person name="Morata J."/>
            <person name="Symeonidi A."/>
            <person name="Hiss M."/>
            <person name="Muchero W."/>
            <person name="Kamisugi Y."/>
            <person name="Saleh O."/>
            <person name="Blanc G."/>
            <person name="Decker E.L."/>
            <person name="van Gessel N."/>
            <person name="Grimwood J."/>
            <person name="Hayes R.D."/>
            <person name="Graham S.W."/>
            <person name="Gunter L.E."/>
            <person name="McDaniel S.F."/>
            <person name="Hoernstein S.N.W."/>
            <person name="Larsson A."/>
            <person name="Li F.W."/>
            <person name="Perroud P.F."/>
            <person name="Phillips J."/>
            <person name="Ranjan P."/>
            <person name="Rokshar D.S."/>
            <person name="Rothfels C.J."/>
            <person name="Schneider L."/>
            <person name="Shu S."/>
            <person name="Stevenson D.W."/>
            <person name="Thummler F."/>
            <person name="Tillich M."/>
            <person name="Villarreal Aguilar J.C."/>
            <person name="Widiez T."/>
            <person name="Wong G.K."/>
            <person name="Wymore A."/>
            <person name="Zhang Y."/>
            <person name="Zimmer A.D."/>
            <person name="Quatrano R.S."/>
            <person name="Mayer K.F.X."/>
            <person name="Goodstein D."/>
            <person name="Casacuberta J.M."/>
            <person name="Vandepoele K."/>
            <person name="Reski R."/>
            <person name="Cuming A.C."/>
            <person name="Tuskan G.A."/>
            <person name="Maumus F."/>
            <person name="Salse J."/>
            <person name="Schmutz J."/>
            <person name="Rensing S.A."/>
        </authorList>
    </citation>
    <scope>NUCLEOTIDE SEQUENCE [LARGE SCALE GENOMIC DNA]</scope>
    <source>
        <strain evidence="2 3">cv. Gransden 2004</strain>
    </source>
</reference>